<feature type="domain" description="WGR" evidence="2">
    <location>
        <begin position="12"/>
        <end position="64"/>
    </location>
</feature>
<dbReference type="EMBL" id="FOMX01000052">
    <property type="protein sequence ID" value="SFF35692.1"/>
    <property type="molecule type" value="Genomic_DNA"/>
</dbReference>
<evidence type="ECO:0000256" key="1">
    <source>
        <dbReference type="SAM" id="MobiDB-lite"/>
    </source>
</evidence>
<dbReference type="AlphaFoldDB" id="A0A1I2I0B1"/>
<sequence length="262" mass="28214">MGATNHMTEKRRFELVEGSASKFWGITVEGKSMSVCYGRIGTAGSAKDKAFASEAEAEREAAKLELLTTLAKKAPLDPQSREESDEKQAKYEELYAAAQNVGLPKMPPKELKKAITTIQALMKPAEKLALALPLARQYAAERDLWGEVASAADDLKDWPLTAEAAANAKRLTPLAGPARLRVHARAGAAQTRPRRRGAGGGDDGDQGQAALPGAGDPDRHRAGVPRALPRARRSSARRATSCGSRSVRRRRIASSGRPRSRR</sequence>
<dbReference type="InterPro" id="IPR008893">
    <property type="entry name" value="WGR_domain"/>
</dbReference>
<feature type="region of interest" description="Disordered" evidence="1">
    <location>
        <begin position="168"/>
        <end position="262"/>
    </location>
</feature>
<dbReference type="Gene3D" id="2.20.140.10">
    <property type="entry name" value="WGR domain"/>
    <property type="match status" value="1"/>
</dbReference>
<reference evidence="4" key="1">
    <citation type="submission" date="2016-10" db="EMBL/GenBank/DDBJ databases">
        <authorList>
            <person name="Varghese N."/>
            <person name="Submissions S."/>
        </authorList>
    </citation>
    <scope>NUCLEOTIDE SEQUENCE [LARGE SCALE GENOMIC DNA]</scope>
    <source>
        <strain evidence="4">ATCC 25963</strain>
    </source>
</reference>
<feature type="compositionally biased region" description="Low complexity" evidence="1">
    <location>
        <begin position="206"/>
        <end position="215"/>
    </location>
</feature>
<dbReference type="Pfam" id="PF05406">
    <property type="entry name" value="WGR"/>
    <property type="match status" value="1"/>
</dbReference>
<dbReference type="Proteomes" id="UP000199400">
    <property type="component" value="Unassembled WGS sequence"/>
</dbReference>
<gene>
    <name evidence="3" type="ORF">SAMN02745121_08358</name>
</gene>
<protein>
    <submittedName>
        <fullName evidence="3">WGR domain-containing protein</fullName>
    </submittedName>
</protein>
<dbReference type="RefSeq" id="WP_245913844.1">
    <property type="nucleotide sequence ID" value="NZ_FOMX01000052.1"/>
</dbReference>
<proteinExistence type="predicted"/>
<evidence type="ECO:0000259" key="2">
    <source>
        <dbReference type="Pfam" id="PF05406"/>
    </source>
</evidence>
<feature type="compositionally biased region" description="Basic residues" evidence="1">
    <location>
        <begin position="246"/>
        <end position="262"/>
    </location>
</feature>
<evidence type="ECO:0000313" key="3">
    <source>
        <dbReference type="EMBL" id="SFF35692.1"/>
    </source>
</evidence>
<keyword evidence="4" id="KW-1185">Reference proteome</keyword>
<organism evidence="3 4">
    <name type="scientific">Nannocystis exedens</name>
    <dbReference type="NCBI Taxonomy" id="54"/>
    <lineage>
        <taxon>Bacteria</taxon>
        <taxon>Pseudomonadati</taxon>
        <taxon>Myxococcota</taxon>
        <taxon>Polyangia</taxon>
        <taxon>Nannocystales</taxon>
        <taxon>Nannocystaceae</taxon>
        <taxon>Nannocystis</taxon>
    </lineage>
</organism>
<accession>A0A1I2I0B1</accession>
<name>A0A1I2I0B1_9BACT</name>
<evidence type="ECO:0000313" key="4">
    <source>
        <dbReference type="Proteomes" id="UP000199400"/>
    </source>
</evidence>